<keyword evidence="2 3" id="KW-0732">Signal</keyword>
<dbReference type="Pfam" id="PF13458">
    <property type="entry name" value="Peripla_BP_6"/>
    <property type="match status" value="1"/>
</dbReference>
<dbReference type="PANTHER" id="PTHR47235:SF1">
    <property type="entry name" value="BLR6548 PROTEIN"/>
    <property type="match status" value="1"/>
</dbReference>
<evidence type="ECO:0000256" key="2">
    <source>
        <dbReference type="ARBA" id="ARBA00022729"/>
    </source>
</evidence>
<dbReference type="RefSeq" id="WP_344203610.1">
    <property type="nucleotide sequence ID" value="NZ_BAAAME010000005.1"/>
</dbReference>
<feature type="signal peptide" evidence="3">
    <location>
        <begin position="1"/>
        <end position="20"/>
    </location>
</feature>
<comment type="similarity">
    <text evidence="1">Belongs to the leucine-binding protein family.</text>
</comment>
<dbReference type="EMBL" id="BAAAME010000005">
    <property type="protein sequence ID" value="GAA1750454.1"/>
    <property type="molecule type" value="Genomic_DNA"/>
</dbReference>
<evidence type="ECO:0000256" key="1">
    <source>
        <dbReference type="ARBA" id="ARBA00010062"/>
    </source>
</evidence>
<name>A0ABP4WD89_9ACTN</name>
<evidence type="ECO:0000313" key="5">
    <source>
        <dbReference type="EMBL" id="GAA1750454.1"/>
    </source>
</evidence>
<dbReference type="Gene3D" id="3.40.50.2300">
    <property type="match status" value="2"/>
</dbReference>
<dbReference type="InterPro" id="IPR028082">
    <property type="entry name" value="Peripla_BP_I"/>
</dbReference>
<dbReference type="PROSITE" id="PS51257">
    <property type="entry name" value="PROKAR_LIPOPROTEIN"/>
    <property type="match status" value="1"/>
</dbReference>
<evidence type="ECO:0000313" key="6">
    <source>
        <dbReference type="Proteomes" id="UP001501057"/>
    </source>
</evidence>
<dbReference type="SUPFAM" id="SSF53822">
    <property type="entry name" value="Periplasmic binding protein-like I"/>
    <property type="match status" value="1"/>
</dbReference>
<organism evidence="5 6">
    <name type="scientific">Aeromicrobium alkaliterrae</name>
    <dbReference type="NCBI Taxonomy" id="302168"/>
    <lineage>
        <taxon>Bacteria</taxon>
        <taxon>Bacillati</taxon>
        <taxon>Actinomycetota</taxon>
        <taxon>Actinomycetes</taxon>
        <taxon>Propionibacteriales</taxon>
        <taxon>Nocardioidaceae</taxon>
        <taxon>Aeromicrobium</taxon>
    </lineage>
</organism>
<dbReference type="Proteomes" id="UP001501057">
    <property type="component" value="Unassembled WGS sequence"/>
</dbReference>
<protein>
    <submittedName>
        <fullName evidence="5">ABC transporter substrate-binding protein</fullName>
    </submittedName>
</protein>
<dbReference type="CDD" id="cd06343">
    <property type="entry name" value="PBP1_ABC_ligand_binding-like"/>
    <property type="match status" value="1"/>
</dbReference>
<accession>A0ABP4WD89</accession>
<comment type="caution">
    <text evidence="5">The sequence shown here is derived from an EMBL/GenBank/DDBJ whole genome shotgun (WGS) entry which is preliminary data.</text>
</comment>
<feature type="chain" id="PRO_5047357426" evidence="3">
    <location>
        <begin position="21"/>
        <end position="421"/>
    </location>
</feature>
<feature type="domain" description="Leucine-binding protein" evidence="4">
    <location>
        <begin position="49"/>
        <end position="373"/>
    </location>
</feature>
<reference evidence="6" key="1">
    <citation type="journal article" date="2019" name="Int. J. Syst. Evol. Microbiol.">
        <title>The Global Catalogue of Microorganisms (GCM) 10K type strain sequencing project: providing services to taxonomists for standard genome sequencing and annotation.</title>
        <authorList>
            <consortium name="The Broad Institute Genomics Platform"/>
            <consortium name="The Broad Institute Genome Sequencing Center for Infectious Disease"/>
            <person name="Wu L."/>
            <person name="Ma J."/>
        </authorList>
    </citation>
    <scope>NUCLEOTIDE SEQUENCE [LARGE SCALE GENOMIC DNA]</scope>
    <source>
        <strain evidence="6">JCM 13518</strain>
    </source>
</reference>
<dbReference type="InterPro" id="IPR028081">
    <property type="entry name" value="Leu-bd"/>
</dbReference>
<sequence>MKLTIARRAVVLVAAGAVLAACSGGAATSSSGGEGDCIQSPTTGVTDDTIKLGNSAPLSGNLAVLSSYSYGAKAYFDMVNATGGLEGPDGKKRQVEFIVKDDGYDPSRAKTNVEEMVNNDEIYALVGNLGTATNLAIAPSLKEACVPNLWALSGTPALADPDTKGTINFAAVSTAEGRIFGEYLKEEKPDAKVAILVQNGDYGQPYLEGFEDSIEGTGIEIVDTQTYEPTDTDVRQQVTTLSATDADTFLVVALTTQAKQALNNAQSIGWKPEILIPSGTGMDVSQLQQLDQGAGENTIIGSYLKDPAASEGDPVMEEFLEYWNQVPGADKFPASNGVAGWATADLFARAFKSAESIDRADVVDAARNLDVEGDSVIRDGIKVRLEYPDDNFIIEGLQLQRFDPATKSLTDLQIIDTDPTA</sequence>
<proteinExistence type="inferred from homology"/>
<gene>
    <name evidence="5" type="ORF">GCM10009710_32970</name>
</gene>
<evidence type="ECO:0000259" key="4">
    <source>
        <dbReference type="Pfam" id="PF13458"/>
    </source>
</evidence>
<evidence type="ECO:0000256" key="3">
    <source>
        <dbReference type="SAM" id="SignalP"/>
    </source>
</evidence>
<dbReference type="PANTHER" id="PTHR47235">
    <property type="entry name" value="BLR6548 PROTEIN"/>
    <property type="match status" value="1"/>
</dbReference>
<keyword evidence="6" id="KW-1185">Reference proteome</keyword>